<evidence type="ECO:0000256" key="5">
    <source>
        <dbReference type="ARBA" id="ARBA00022519"/>
    </source>
</evidence>
<feature type="transmembrane region" description="Helical" evidence="9">
    <location>
        <begin position="12"/>
        <end position="34"/>
    </location>
</feature>
<dbReference type="Gene3D" id="1.20.1640.10">
    <property type="entry name" value="Multidrug efflux transporter AcrB transmembrane domain"/>
    <property type="match status" value="2"/>
</dbReference>
<gene>
    <name evidence="10" type="ORF">S1001342_01345</name>
</gene>
<dbReference type="SUPFAM" id="SSF82866">
    <property type="entry name" value="Multidrug efflux transporter AcrB transmembrane domain"/>
    <property type="match status" value="2"/>
</dbReference>
<feature type="transmembrane region" description="Helical" evidence="9">
    <location>
        <begin position="368"/>
        <end position="392"/>
    </location>
</feature>
<proteinExistence type="inferred from homology"/>
<evidence type="ECO:0000256" key="8">
    <source>
        <dbReference type="ARBA" id="ARBA00023136"/>
    </source>
</evidence>
<keyword evidence="5 9" id="KW-0997">Cell inner membrane</keyword>
<feature type="transmembrane region" description="Helical" evidence="9">
    <location>
        <begin position="997"/>
        <end position="1029"/>
    </location>
</feature>
<keyword evidence="7 9" id="KW-1133">Transmembrane helix</keyword>
<feature type="transmembrane region" description="Helical" evidence="9">
    <location>
        <begin position="896"/>
        <end position="916"/>
    </location>
</feature>
<feature type="transmembrane region" description="Helical" evidence="9">
    <location>
        <begin position="472"/>
        <end position="499"/>
    </location>
</feature>
<dbReference type="SUPFAM" id="SSF82693">
    <property type="entry name" value="Multidrug efflux transporter AcrB pore domain, PN1, PN2, PC1 and PC2 subdomains"/>
    <property type="match status" value="4"/>
</dbReference>
<feature type="transmembrane region" description="Helical" evidence="9">
    <location>
        <begin position="536"/>
        <end position="555"/>
    </location>
</feature>
<keyword evidence="3 9" id="KW-0813">Transport</keyword>
<feature type="transmembrane region" description="Helical" evidence="9">
    <location>
        <begin position="971"/>
        <end position="991"/>
    </location>
</feature>
<accession>A0A1Y0Y9M6</accession>
<evidence type="ECO:0000256" key="7">
    <source>
        <dbReference type="ARBA" id="ARBA00022989"/>
    </source>
</evidence>
<evidence type="ECO:0000256" key="6">
    <source>
        <dbReference type="ARBA" id="ARBA00022692"/>
    </source>
</evidence>
<comment type="subcellular location">
    <subcellularLocation>
        <location evidence="1 9">Cell inner membrane</location>
        <topology evidence="1 9">Multi-pass membrane protein</topology>
    </subcellularLocation>
</comment>
<evidence type="ECO:0000256" key="1">
    <source>
        <dbReference type="ARBA" id="ARBA00004429"/>
    </source>
</evidence>
<organism evidence="10 11">
    <name type="scientific">Acetobacter pasteurianus subsp. pasteurianus</name>
    <dbReference type="NCBI Taxonomy" id="481145"/>
    <lineage>
        <taxon>Bacteria</taxon>
        <taxon>Pseudomonadati</taxon>
        <taxon>Pseudomonadota</taxon>
        <taxon>Alphaproteobacteria</taxon>
        <taxon>Acetobacterales</taxon>
        <taxon>Acetobacteraceae</taxon>
        <taxon>Acetobacter</taxon>
    </lineage>
</organism>
<dbReference type="PANTHER" id="PTHR32063">
    <property type="match status" value="1"/>
</dbReference>
<evidence type="ECO:0000256" key="4">
    <source>
        <dbReference type="ARBA" id="ARBA00022475"/>
    </source>
</evidence>
<dbReference type="GO" id="GO:0042910">
    <property type="term" value="F:xenobiotic transmembrane transporter activity"/>
    <property type="evidence" value="ECO:0007669"/>
    <property type="project" value="TreeGrafter"/>
</dbReference>
<dbReference type="Gene3D" id="3.30.2090.10">
    <property type="entry name" value="Multidrug efflux transporter AcrB TolC docking domain, DN and DC subdomains"/>
    <property type="match status" value="2"/>
</dbReference>
<dbReference type="FunFam" id="3.30.70.1430:FF:000001">
    <property type="entry name" value="Efflux pump membrane transporter"/>
    <property type="match status" value="1"/>
</dbReference>
<dbReference type="GO" id="GO:0005886">
    <property type="term" value="C:plasma membrane"/>
    <property type="evidence" value="ECO:0007669"/>
    <property type="project" value="UniProtKB-SubCell"/>
</dbReference>
<evidence type="ECO:0000256" key="2">
    <source>
        <dbReference type="ARBA" id="ARBA00010942"/>
    </source>
</evidence>
<dbReference type="AlphaFoldDB" id="A0A1Y0Y9M6"/>
<feature type="transmembrane region" description="Helical" evidence="9">
    <location>
        <begin position="342"/>
        <end position="361"/>
    </location>
</feature>
<sequence length="1051" mass="113769">MSLSRFFIDRPIFAWVISLIIMLVGGLSIFRLPISQYPSIAPPQIAISVTYPGASADTVNDTVVRPILQQMFGLDHLEYISAQSYASGQMEIDLTFAQGTDPDIAQVQVQNKLQLAQPKLPTEVTAQGLSITKAVKNFMLVVAFISTDGSMNGGDIADYVASNISDPLSRVSGVGDHTLFGSEYSMRIWMDPAKLFNYGLTVRDVETAIQTQNIQLSSGELGGLPATKGIRLDATIIGPQRLTSPEEFERILLKVQPDGSQVRIRDIAKVELGPQTYNTNSYYNNMPASGMALKLAPGANQIATEAAVRAQLHELEQFFPPGLKTVYPLDTEPFITLSIEEVVETLLEAIGLVFLVMLVFLQNFRATLIPTIAVPVVLLGTFGLLNVLGYSINTLTMLAMVLAVGLLVDDAIVVVENVERVMTEKQLSPREAARVSMDEISGALVGIVLVLSAVFLPMAAFSGSVGVIYRQFSITIVSAMWLSVLVAMVLTPALCATMLKPGQHEKTKGLAGWFNRNFARLTNGYLGGVNYLLRHFMLAMGAFVLITAVVVVLFLRVPGGFLPDEDQGLIFGQITMPPNAPMEKTAEINHAVADYILKTEADSVESVYSVNGFNFAGQGQNSGAFFIRLKDWSVRPKASQSSAAIAMRIMMHFWGSPKAQILAFNPPAVLELGNATGFDLELEDRAHLGHQKLLEARNMVLGMAAQDPSLLAVRPNGMEDAGQYHLDIDREKANALGVTIDDINTTIEGALGSIYVNQFTRNDRVKQVYIQGVASSRMQPQDLDKWYIRNFTNTLVPLNAFVSAHWISGPQKVENYNSFNAFEILGQPAEGYSSGQALATITNILKKLPAGIGYEWTGLSFEQNASGSSTGPLYALAMIVILLCLAALYESWAIPLAVLLVIPLGVVGAIIATLMRGLANDVYFQVGLLTTVGLAVKNAILIVEFAKMGFEQGKSLEESVLTAARERLRPILMTSIAFVVGVFPLAIASGAGSAARVAIGTAVVGGMASATLLAVYFVPVFFVVVLRLFKVKRISERTDPHAQIMNSDGHE</sequence>
<evidence type="ECO:0000313" key="10">
    <source>
        <dbReference type="EMBL" id="ARW47675.1"/>
    </source>
</evidence>
<name>A0A1Y0Y9M6_ACEPA</name>
<dbReference type="NCBIfam" id="TIGR00915">
    <property type="entry name" value="2A0602"/>
    <property type="match status" value="1"/>
</dbReference>
<evidence type="ECO:0000256" key="3">
    <source>
        <dbReference type="ARBA" id="ARBA00022448"/>
    </source>
</evidence>
<dbReference type="GO" id="GO:0015562">
    <property type="term" value="F:efflux transmembrane transporter activity"/>
    <property type="evidence" value="ECO:0007669"/>
    <property type="project" value="InterPro"/>
</dbReference>
<dbReference type="EMBL" id="CP021509">
    <property type="protein sequence ID" value="ARW47675.1"/>
    <property type="molecule type" value="Genomic_DNA"/>
</dbReference>
<evidence type="ECO:0000256" key="9">
    <source>
        <dbReference type="RuleBase" id="RU364070"/>
    </source>
</evidence>
<feature type="transmembrane region" description="Helical" evidence="9">
    <location>
        <begin position="398"/>
        <end position="419"/>
    </location>
</feature>
<keyword evidence="6 9" id="KW-0812">Transmembrane</keyword>
<evidence type="ECO:0000313" key="11">
    <source>
        <dbReference type="Proteomes" id="UP000196205"/>
    </source>
</evidence>
<reference evidence="10 11" key="1">
    <citation type="submission" date="2017-05" db="EMBL/GenBank/DDBJ databases">
        <title>Genome sequence of Acetobacter pasteurianus subsp. pasteurianus strain SRCM101342.</title>
        <authorList>
            <person name="Cho S.H."/>
        </authorList>
    </citation>
    <scope>NUCLEOTIDE SEQUENCE [LARGE SCALE GENOMIC DNA]</scope>
    <source>
        <strain evidence="10 11">SRCM101342</strain>
    </source>
</reference>
<comment type="similarity">
    <text evidence="2 9">Belongs to the resistance-nodulation-cell division (RND) (TC 2.A.6) family.</text>
</comment>
<dbReference type="Proteomes" id="UP000196205">
    <property type="component" value="Chromosome"/>
</dbReference>
<dbReference type="NCBIfam" id="NF000282">
    <property type="entry name" value="RND_permease_1"/>
    <property type="match status" value="1"/>
</dbReference>
<feature type="transmembrane region" description="Helical" evidence="9">
    <location>
        <begin position="922"/>
        <end position="946"/>
    </location>
</feature>
<dbReference type="Pfam" id="PF00873">
    <property type="entry name" value="ACR_tran"/>
    <property type="match status" value="1"/>
</dbReference>
<keyword evidence="4" id="KW-1003">Cell membrane</keyword>
<dbReference type="InterPro" id="IPR001036">
    <property type="entry name" value="Acrflvin-R"/>
</dbReference>
<dbReference type="RefSeq" id="WP_050819031.1">
    <property type="nucleotide sequence ID" value="NZ_CP021509.1"/>
</dbReference>
<protein>
    <recommendedName>
        <fullName evidence="9">Efflux pump membrane transporter</fullName>
    </recommendedName>
</protein>
<dbReference type="Gene3D" id="3.30.70.1430">
    <property type="entry name" value="Multidrug efflux transporter AcrB pore domain"/>
    <property type="match status" value="2"/>
</dbReference>
<feature type="transmembrane region" description="Helical" evidence="9">
    <location>
        <begin position="871"/>
        <end position="889"/>
    </location>
</feature>
<keyword evidence="8 9" id="KW-0472">Membrane</keyword>
<feature type="transmembrane region" description="Helical" evidence="9">
    <location>
        <begin position="440"/>
        <end position="460"/>
    </location>
</feature>
<dbReference type="FunFam" id="1.20.1640.10:FF:000001">
    <property type="entry name" value="Efflux pump membrane transporter"/>
    <property type="match status" value="1"/>
</dbReference>
<dbReference type="InterPro" id="IPR004764">
    <property type="entry name" value="MdtF-like"/>
</dbReference>
<dbReference type="Gene3D" id="3.30.70.1440">
    <property type="entry name" value="Multidrug efflux transporter AcrB pore domain"/>
    <property type="match status" value="1"/>
</dbReference>
<dbReference type="SUPFAM" id="SSF82714">
    <property type="entry name" value="Multidrug efflux transporter AcrB TolC docking domain, DN and DC subdomains"/>
    <property type="match status" value="2"/>
</dbReference>
<dbReference type="PRINTS" id="PR00702">
    <property type="entry name" value="ACRIFLAVINRP"/>
</dbReference>
<dbReference type="PANTHER" id="PTHR32063:SF13">
    <property type="entry name" value="MULTIDRUG EFFLUX PUMP SUBUNIT ACRB-RELATED"/>
    <property type="match status" value="1"/>
</dbReference>
<dbReference type="OrthoDB" id="9806532at2"/>
<dbReference type="InterPro" id="IPR027463">
    <property type="entry name" value="AcrB_DN_DC_subdom"/>
</dbReference>
<dbReference type="GO" id="GO:0009636">
    <property type="term" value="P:response to toxic substance"/>
    <property type="evidence" value="ECO:0007669"/>
    <property type="project" value="UniProtKB-ARBA"/>
</dbReference>
<dbReference type="Gene3D" id="3.30.70.1320">
    <property type="entry name" value="Multidrug efflux transporter AcrB pore domain like"/>
    <property type="match status" value="1"/>
</dbReference>